<evidence type="ECO:0000256" key="4">
    <source>
        <dbReference type="ARBA" id="ARBA00011233"/>
    </source>
</evidence>
<comment type="catalytic activity">
    <reaction evidence="1">
        <text>2-dehydro-3-deoxy-6-phospho-D-gluconate = D-glyceraldehyde 3-phosphate + pyruvate</text>
        <dbReference type="Rhea" id="RHEA:17089"/>
        <dbReference type="ChEBI" id="CHEBI:15361"/>
        <dbReference type="ChEBI" id="CHEBI:57569"/>
        <dbReference type="ChEBI" id="CHEBI:59776"/>
        <dbReference type="EC" id="4.1.2.14"/>
    </reaction>
</comment>
<evidence type="ECO:0000256" key="1">
    <source>
        <dbReference type="ARBA" id="ARBA00000654"/>
    </source>
</evidence>
<dbReference type="RefSeq" id="WP_184015840.1">
    <property type="nucleotide sequence ID" value="NZ_JACHFD010000003.1"/>
</dbReference>
<keyword evidence="10" id="KW-1185">Reference proteome</keyword>
<evidence type="ECO:0000256" key="5">
    <source>
        <dbReference type="ARBA" id="ARBA00013063"/>
    </source>
</evidence>
<dbReference type="PANTHER" id="PTHR30246:SF1">
    <property type="entry name" value="2-DEHYDRO-3-DEOXY-6-PHOSPHOGALACTONATE ALDOLASE-RELATED"/>
    <property type="match status" value="1"/>
</dbReference>
<dbReference type="Pfam" id="PF01081">
    <property type="entry name" value="Aldolase"/>
    <property type="match status" value="1"/>
</dbReference>
<comment type="subunit">
    <text evidence="4">Homotrimer.</text>
</comment>
<comment type="caution">
    <text evidence="9">The sequence shown here is derived from an EMBL/GenBank/DDBJ whole genome shotgun (WGS) entry which is preliminary data.</text>
</comment>
<name>A0A840V6V6_9BACT</name>
<evidence type="ECO:0000256" key="7">
    <source>
        <dbReference type="ARBA" id="ARBA00023270"/>
    </source>
</evidence>
<evidence type="ECO:0000256" key="2">
    <source>
        <dbReference type="ARBA" id="ARBA00004736"/>
    </source>
</evidence>
<dbReference type="InterPro" id="IPR013785">
    <property type="entry name" value="Aldolase_TIM"/>
</dbReference>
<evidence type="ECO:0000256" key="8">
    <source>
        <dbReference type="ARBA" id="ARBA00023277"/>
    </source>
</evidence>
<dbReference type="EMBL" id="JACHFD010000003">
    <property type="protein sequence ID" value="MBB5350488.1"/>
    <property type="molecule type" value="Genomic_DNA"/>
</dbReference>
<organism evidence="9 10">
    <name type="scientific">Haloferula luteola</name>
    <dbReference type="NCBI Taxonomy" id="595692"/>
    <lineage>
        <taxon>Bacteria</taxon>
        <taxon>Pseudomonadati</taxon>
        <taxon>Verrucomicrobiota</taxon>
        <taxon>Verrucomicrobiia</taxon>
        <taxon>Verrucomicrobiales</taxon>
        <taxon>Verrucomicrobiaceae</taxon>
        <taxon>Haloferula</taxon>
    </lineage>
</organism>
<gene>
    <name evidence="9" type="ORF">HNR46_000716</name>
</gene>
<dbReference type="Gene3D" id="3.20.20.70">
    <property type="entry name" value="Aldolase class I"/>
    <property type="match status" value="1"/>
</dbReference>
<dbReference type="InterPro" id="IPR031338">
    <property type="entry name" value="KDPG/KHG_AS_2"/>
</dbReference>
<comment type="similarity">
    <text evidence="3">Belongs to the KHG/KDPG aldolase family.</text>
</comment>
<accession>A0A840V6V6</accession>
<dbReference type="InterPro" id="IPR000887">
    <property type="entry name" value="Aldlse_KDPG_KHG"/>
</dbReference>
<dbReference type="PANTHER" id="PTHR30246">
    <property type="entry name" value="2-KETO-3-DEOXY-6-PHOSPHOGLUCONATE ALDOLASE"/>
    <property type="match status" value="1"/>
</dbReference>
<comment type="pathway">
    <text evidence="2">Carbohydrate acid metabolism; 2-dehydro-3-deoxy-D-gluconate degradation; D-glyceraldehyde 3-phosphate and pyruvate from 2-dehydro-3-deoxy-D-gluconate: step 2/2.</text>
</comment>
<dbReference type="GO" id="GO:0008675">
    <property type="term" value="F:2-dehydro-3-deoxy-phosphogluconate aldolase activity"/>
    <property type="evidence" value="ECO:0007669"/>
    <property type="project" value="UniProtKB-EC"/>
</dbReference>
<keyword evidence="7" id="KW-0704">Schiff base</keyword>
<evidence type="ECO:0000313" key="9">
    <source>
        <dbReference type="EMBL" id="MBB5350488.1"/>
    </source>
</evidence>
<evidence type="ECO:0000256" key="6">
    <source>
        <dbReference type="ARBA" id="ARBA00023239"/>
    </source>
</evidence>
<dbReference type="EC" id="4.1.2.14" evidence="5"/>
<proteinExistence type="inferred from homology"/>
<evidence type="ECO:0000256" key="3">
    <source>
        <dbReference type="ARBA" id="ARBA00006906"/>
    </source>
</evidence>
<reference evidence="9 10" key="1">
    <citation type="submission" date="2020-08" db="EMBL/GenBank/DDBJ databases">
        <title>Genomic Encyclopedia of Type Strains, Phase IV (KMG-IV): sequencing the most valuable type-strain genomes for metagenomic binning, comparative biology and taxonomic classification.</title>
        <authorList>
            <person name="Goeker M."/>
        </authorList>
    </citation>
    <scope>NUCLEOTIDE SEQUENCE [LARGE SCALE GENOMIC DNA]</scope>
    <source>
        <strain evidence="9 10">YC6886</strain>
    </source>
</reference>
<dbReference type="Proteomes" id="UP000557717">
    <property type="component" value="Unassembled WGS sequence"/>
</dbReference>
<dbReference type="AlphaFoldDB" id="A0A840V6V6"/>
<dbReference type="CDD" id="cd00452">
    <property type="entry name" value="KDPG_aldolase"/>
    <property type="match status" value="1"/>
</dbReference>
<sequence>MIEGILEKRICPVVVLDHVEDAEPLADALLEGGLNVMEITFRTDAAADCIQKIANDRPEIIVGAGTLLCPEQVQRAKDSGATFGLAPGLNPQVLAKANELELPFCPGVMTPTDIEEALGLGCDLLKFFPAGPAGGPKFLKALAGPYAHTGVKFIPTGGINRANMREYLDLSVVGAIGGSWMVDSVLVKEKRWAEITWLTREALAAV</sequence>
<dbReference type="InterPro" id="IPR031337">
    <property type="entry name" value="KDPG/KHG_AS_1"/>
</dbReference>
<dbReference type="PROSITE" id="PS00160">
    <property type="entry name" value="ALDOLASE_KDPG_KHG_2"/>
    <property type="match status" value="1"/>
</dbReference>
<keyword evidence="8" id="KW-0119">Carbohydrate metabolism</keyword>
<evidence type="ECO:0000313" key="10">
    <source>
        <dbReference type="Proteomes" id="UP000557717"/>
    </source>
</evidence>
<dbReference type="PROSITE" id="PS00159">
    <property type="entry name" value="ALDOLASE_KDPG_KHG_1"/>
    <property type="match status" value="1"/>
</dbReference>
<protein>
    <recommendedName>
        <fullName evidence="5">2-dehydro-3-deoxy-phosphogluconate aldolase</fullName>
        <ecNumber evidence="5">4.1.2.14</ecNumber>
    </recommendedName>
</protein>
<dbReference type="SUPFAM" id="SSF51569">
    <property type="entry name" value="Aldolase"/>
    <property type="match status" value="1"/>
</dbReference>
<keyword evidence="6 9" id="KW-0456">Lyase</keyword>
<dbReference type="NCBIfam" id="TIGR01182">
    <property type="entry name" value="eda"/>
    <property type="match status" value="1"/>
</dbReference>